<dbReference type="AlphaFoldDB" id="A0A7J4XGR3"/>
<sequence length="381" mass="40456">MVVFASCENDDTDFSHIIDGAEVEVKDIEFDSTPLDEGVENIPSDDNDYVENSDFYSVVKVDYRGMTAVVSGDVDMVTVFVEGAHVTIHSYRHNIEYVLKGSSDNGSFKIYSDYKMKITLDGVALHHPSGAALNNQCGKSLYLVLAPGSENTLSDGDHYIMSGNEDMKGAFFSEGQIIFSGSGILNVKGGYKNAIVSDDYIVFRPGNVINAGSTAGHGIKANDGVKIMGGVLNVEVTVAAAKGINSEYDVIVRGGRTTVITSGNPRVKSDDSSSCAAVKCDGSFIMTAGMLNLKSTGEGGKGINSDKDISIISGKLNVVTLGDKGVASPKGVKADGDITFGKADIYVYSKVGRAIDAFGSFTFGSDYASLIDSKHFFEIKY</sequence>
<reference evidence="1 2" key="1">
    <citation type="journal article" date="2019" name="Nat. Med.">
        <title>A library of human gut bacterial isolates paired with longitudinal multiomics data enables mechanistic microbiome research.</title>
        <authorList>
            <person name="Poyet M."/>
            <person name="Groussin M."/>
            <person name="Gibbons S.M."/>
            <person name="Avila-Pacheco J."/>
            <person name="Jiang X."/>
            <person name="Kearney S.M."/>
            <person name="Perrotta A.R."/>
            <person name="Berdy B."/>
            <person name="Zhao S."/>
            <person name="Lieberman T.D."/>
            <person name="Swanson P.K."/>
            <person name="Smith M."/>
            <person name="Roesemann S."/>
            <person name="Alexander J.E."/>
            <person name="Rich S.A."/>
            <person name="Livny J."/>
            <person name="Vlamakis H."/>
            <person name="Clish C."/>
            <person name="Bullock K."/>
            <person name="Deik A."/>
            <person name="Scott J."/>
            <person name="Pierce K.A."/>
            <person name="Xavier R.J."/>
            <person name="Alm E.J."/>
        </authorList>
    </citation>
    <scope>NUCLEOTIDE SEQUENCE [LARGE SCALE GENOMIC DNA]</scope>
    <source>
        <strain evidence="1 2">BIOML-A10</strain>
    </source>
</reference>
<evidence type="ECO:0000313" key="2">
    <source>
        <dbReference type="Proteomes" id="UP000422221"/>
    </source>
</evidence>
<dbReference type="EMBL" id="VWMK01000015">
    <property type="protein sequence ID" value="KAA3762432.1"/>
    <property type="molecule type" value="Genomic_DNA"/>
</dbReference>
<name>A0A7J4XGR3_9BACE</name>
<protein>
    <submittedName>
        <fullName evidence="1">Carbohydrate-binding domain-containing protein</fullName>
    </submittedName>
</protein>
<dbReference type="Proteomes" id="UP000422221">
    <property type="component" value="Unassembled WGS sequence"/>
</dbReference>
<organism evidence="1 2">
    <name type="scientific">Bacteroides salyersiae</name>
    <dbReference type="NCBI Taxonomy" id="291644"/>
    <lineage>
        <taxon>Bacteria</taxon>
        <taxon>Pseudomonadati</taxon>
        <taxon>Bacteroidota</taxon>
        <taxon>Bacteroidia</taxon>
        <taxon>Bacteroidales</taxon>
        <taxon>Bacteroidaceae</taxon>
        <taxon>Bacteroides</taxon>
    </lineage>
</organism>
<comment type="caution">
    <text evidence="1">The sequence shown here is derived from an EMBL/GenBank/DDBJ whole genome shotgun (WGS) entry which is preliminary data.</text>
</comment>
<gene>
    <name evidence="1" type="ORF">F3F73_15210</name>
</gene>
<dbReference type="RefSeq" id="WP_130059471.1">
    <property type="nucleotide sequence ID" value="NZ_JBCODD010000010.1"/>
</dbReference>
<dbReference type="Pfam" id="PF14262">
    <property type="entry name" value="Cthe_2159"/>
    <property type="match status" value="1"/>
</dbReference>
<dbReference type="InterPro" id="IPR025584">
    <property type="entry name" value="Cthe_2159"/>
</dbReference>
<evidence type="ECO:0000313" key="1">
    <source>
        <dbReference type="EMBL" id="KAA3762432.1"/>
    </source>
</evidence>
<accession>A0A7J4XGR3</accession>
<proteinExistence type="predicted"/>